<gene>
    <name evidence="2" type="ORF">X975_26763</name>
</gene>
<proteinExistence type="predicted"/>
<sequence length="69" mass="7752">MPSYSALLIIPKLTECAAGLTAIFLLGNLMFNPGMKLDKSSIKKPLKRSDSNSERKWLSSRKDILRDKN</sequence>
<keyword evidence="1" id="KW-0472">Membrane</keyword>
<evidence type="ECO:0000256" key="1">
    <source>
        <dbReference type="SAM" id="Phobius"/>
    </source>
</evidence>
<feature type="transmembrane region" description="Helical" evidence="1">
    <location>
        <begin position="6"/>
        <end position="31"/>
    </location>
</feature>
<protein>
    <submittedName>
        <fullName evidence="2">Uncharacterized protein</fullName>
    </submittedName>
</protein>
<dbReference type="Proteomes" id="UP000054359">
    <property type="component" value="Unassembled WGS sequence"/>
</dbReference>
<keyword evidence="1" id="KW-1133">Transmembrane helix</keyword>
<organism evidence="2 3">
    <name type="scientific">Stegodyphus mimosarum</name>
    <name type="common">African social velvet spider</name>
    <dbReference type="NCBI Taxonomy" id="407821"/>
    <lineage>
        <taxon>Eukaryota</taxon>
        <taxon>Metazoa</taxon>
        <taxon>Ecdysozoa</taxon>
        <taxon>Arthropoda</taxon>
        <taxon>Chelicerata</taxon>
        <taxon>Arachnida</taxon>
        <taxon>Araneae</taxon>
        <taxon>Araneomorphae</taxon>
        <taxon>Entelegynae</taxon>
        <taxon>Eresoidea</taxon>
        <taxon>Eresidae</taxon>
        <taxon>Stegodyphus</taxon>
    </lineage>
</organism>
<reference evidence="2 3" key="1">
    <citation type="submission" date="2013-11" db="EMBL/GenBank/DDBJ databases">
        <title>Genome sequencing of Stegodyphus mimosarum.</title>
        <authorList>
            <person name="Bechsgaard J."/>
        </authorList>
    </citation>
    <scope>NUCLEOTIDE SEQUENCE [LARGE SCALE GENOMIC DNA]</scope>
</reference>
<keyword evidence="1" id="KW-0812">Transmembrane</keyword>
<evidence type="ECO:0000313" key="2">
    <source>
        <dbReference type="EMBL" id="KFM80181.1"/>
    </source>
</evidence>
<feature type="non-terminal residue" evidence="2">
    <location>
        <position position="69"/>
    </location>
</feature>
<dbReference type="AlphaFoldDB" id="A0A087US42"/>
<evidence type="ECO:0000313" key="3">
    <source>
        <dbReference type="Proteomes" id="UP000054359"/>
    </source>
</evidence>
<name>A0A087US42_STEMI</name>
<keyword evidence="3" id="KW-1185">Reference proteome</keyword>
<dbReference type="EMBL" id="KK121306">
    <property type="protein sequence ID" value="KFM80181.1"/>
    <property type="molecule type" value="Genomic_DNA"/>
</dbReference>
<accession>A0A087US42</accession>